<dbReference type="GO" id="GO:0071555">
    <property type="term" value="P:cell wall organization"/>
    <property type="evidence" value="ECO:0007669"/>
    <property type="project" value="TreeGrafter"/>
</dbReference>
<dbReference type="InterPro" id="IPR001460">
    <property type="entry name" value="PCN-bd_Tpept"/>
</dbReference>
<dbReference type="EC" id="3.5.2.6" evidence="3"/>
<dbReference type="InterPro" id="IPR050515">
    <property type="entry name" value="Beta-lactam/transpept"/>
</dbReference>
<evidence type="ECO:0000313" key="9">
    <source>
        <dbReference type="EMBL" id="MVA99195.1"/>
    </source>
</evidence>
<evidence type="ECO:0000256" key="4">
    <source>
        <dbReference type="ARBA" id="ARBA00022729"/>
    </source>
</evidence>
<name>A0A844QIR8_9HYPH</name>
<sequence length="270" mass="29360">MIRSGLIWLSLLAALAPATASAGTLCTVIADADTGARLLEEGTCDLRATPASTFKVALAVMGFDAGFLTDTHAPVLAYREGEVDWGGKNWRQPTEPTRWLKYSVVWYSQRITRALGQDTLRRYARAFGYGNADFSGDPGKNNGLERAWISSSLTISPLEQVAFLRKLVTGRLPVGQAAMDKTMRIVATTQTGDGWRVSGKTGGAYPRKADGSLDRARGFGWFVGWADRGERRLVFARLAQDETRQAGSPGIRARDAFLKTWPTMAATIAP</sequence>
<evidence type="ECO:0000256" key="7">
    <source>
        <dbReference type="SAM" id="SignalP"/>
    </source>
</evidence>
<keyword evidence="4 7" id="KW-0732">Signal</keyword>
<dbReference type="NCBIfam" id="NF000270">
    <property type="entry name" value="bla_class_D_alt"/>
    <property type="match status" value="1"/>
</dbReference>
<dbReference type="EMBL" id="WPHG01000004">
    <property type="protein sequence ID" value="MVA99195.1"/>
    <property type="molecule type" value="Genomic_DNA"/>
</dbReference>
<organism evidence="9 10">
    <name type="scientific">Nitratireductor arenosus</name>
    <dbReference type="NCBI Taxonomy" id="2682096"/>
    <lineage>
        <taxon>Bacteria</taxon>
        <taxon>Pseudomonadati</taxon>
        <taxon>Pseudomonadota</taxon>
        <taxon>Alphaproteobacteria</taxon>
        <taxon>Hyphomicrobiales</taxon>
        <taxon>Phyllobacteriaceae</taxon>
        <taxon>Nitratireductor</taxon>
    </lineage>
</organism>
<dbReference type="GO" id="GO:0046677">
    <property type="term" value="P:response to antibiotic"/>
    <property type="evidence" value="ECO:0007669"/>
    <property type="project" value="UniProtKB-KW"/>
</dbReference>
<dbReference type="PANTHER" id="PTHR30627:SF6">
    <property type="entry name" value="BETA-LACTAMASE YBXI-RELATED"/>
    <property type="match status" value="1"/>
</dbReference>
<evidence type="ECO:0000259" key="8">
    <source>
        <dbReference type="Pfam" id="PF00905"/>
    </source>
</evidence>
<reference evidence="9 10" key="1">
    <citation type="submission" date="2019-12" db="EMBL/GenBank/DDBJ databases">
        <title>Nitratireductor arenosus sp. nov., Isolated from sea sand, Jeju island, South Korea.</title>
        <authorList>
            <person name="Kim W."/>
        </authorList>
    </citation>
    <scope>NUCLEOTIDE SEQUENCE [LARGE SCALE GENOMIC DNA]</scope>
    <source>
        <strain evidence="9 10">CAU 1489</strain>
    </source>
</reference>
<keyword evidence="6" id="KW-0046">Antibiotic resistance</keyword>
<comment type="caution">
    <text evidence="9">The sequence shown here is derived from an EMBL/GenBank/DDBJ whole genome shotgun (WGS) entry which is preliminary data.</text>
</comment>
<dbReference type="AlphaFoldDB" id="A0A844QIR8"/>
<evidence type="ECO:0000256" key="5">
    <source>
        <dbReference type="ARBA" id="ARBA00022801"/>
    </source>
</evidence>
<dbReference type="GO" id="GO:0008800">
    <property type="term" value="F:beta-lactamase activity"/>
    <property type="evidence" value="ECO:0007669"/>
    <property type="project" value="UniProtKB-EC"/>
</dbReference>
<dbReference type="SUPFAM" id="SSF56601">
    <property type="entry name" value="beta-lactamase/transpeptidase-like"/>
    <property type="match status" value="1"/>
</dbReference>
<protein>
    <recommendedName>
        <fullName evidence="3">beta-lactamase</fullName>
        <ecNumber evidence="3">3.5.2.6</ecNumber>
    </recommendedName>
</protein>
<dbReference type="GO" id="GO:0005886">
    <property type="term" value="C:plasma membrane"/>
    <property type="evidence" value="ECO:0007669"/>
    <property type="project" value="TreeGrafter"/>
</dbReference>
<feature type="domain" description="Penicillin-binding protein transpeptidase" evidence="8">
    <location>
        <begin position="26"/>
        <end position="247"/>
    </location>
</feature>
<keyword evidence="5" id="KW-0378">Hydrolase</keyword>
<feature type="signal peptide" evidence="7">
    <location>
        <begin position="1"/>
        <end position="22"/>
    </location>
</feature>
<evidence type="ECO:0000256" key="3">
    <source>
        <dbReference type="ARBA" id="ARBA00012865"/>
    </source>
</evidence>
<evidence type="ECO:0000256" key="6">
    <source>
        <dbReference type="ARBA" id="ARBA00023251"/>
    </source>
</evidence>
<evidence type="ECO:0000256" key="2">
    <source>
        <dbReference type="ARBA" id="ARBA00007898"/>
    </source>
</evidence>
<comment type="similarity">
    <text evidence="2">Belongs to the class-D beta-lactamase family.</text>
</comment>
<evidence type="ECO:0000313" key="10">
    <source>
        <dbReference type="Proteomes" id="UP000463224"/>
    </source>
</evidence>
<dbReference type="Pfam" id="PF00905">
    <property type="entry name" value="Transpeptidase"/>
    <property type="match status" value="1"/>
</dbReference>
<dbReference type="GO" id="GO:0008658">
    <property type="term" value="F:penicillin binding"/>
    <property type="evidence" value="ECO:0007669"/>
    <property type="project" value="InterPro"/>
</dbReference>
<dbReference type="Gene3D" id="3.40.710.10">
    <property type="entry name" value="DD-peptidase/beta-lactamase superfamily"/>
    <property type="match status" value="1"/>
</dbReference>
<dbReference type="PANTHER" id="PTHR30627">
    <property type="entry name" value="PEPTIDOGLYCAN D,D-TRANSPEPTIDASE"/>
    <property type="match status" value="1"/>
</dbReference>
<feature type="chain" id="PRO_5032838110" description="beta-lactamase" evidence="7">
    <location>
        <begin position="23"/>
        <end position="270"/>
    </location>
</feature>
<proteinExistence type="inferred from homology"/>
<keyword evidence="10" id="KW-1185">Reference proteome</keyword>
<dbReference type="InterPro" id="IPR012338">
    <property type="entry name" value="Beta-lactam/transpept-like"/>
</dbReference>
<gene>
    <name evidence="9" type="primary">blaOXA</name>
    <name evidence="9" type="ORF">GN330_18265</name>
</gene>
<dbReference type="Proteomes" id="UP000463224">
    <property type="component" value="Unassembled WGS sequence"/>
</dbReference>
<accession>A0A844QIR8</accession>
<comment type="catalytic activity">
    <reaction evidence="1">
        <text>a beta-lactam + H2O = a substituted beta-amino acid</text>
        <dbReference type="Rhea" id="RHEA:20401"/>
        <dbReference type="ChEBI" id="CHEBI:15377"/>
        <dbReference type="ChEBI" id="CHEBI:35627"/>
        <dbReference type="ChEBI" id="CHEBI:140347"/>
        <dbReference type="EC" id="3.5.2.6"/>
    </reaction>
</comment>
<evidence type="ECO:0000256" key="1">
    <source>
        <dbReference type="ARBA" id="ARBA00001526"/>
    </source>
</evidence>
<dbReference type="RefSeq" id="WP_156714142.1">
    <property type="nucleotide sequence ID" value="NZ_WPHG01000004.1"/>
</dbReference>